<feature type="region of interest" description="Disordered" evidence="1">
    <location>
        <begin position="120"/>
        <end position="139"/>
    </location>
</feature>
<dbReference type="EMBL" id="LSRX01000956">
    <property type="protein sequence ID" value="OLP85797.1"/>
    <property type="molecule type" value="Genomic_DNA"/>
</dbReference>
<feature type="region of interest" description="Disordered" evidence="1">
    <location>
        <begin position="270"/>
        <end position="290"/>
    </location>
</feature>
<accession>A0A1Q9CSC1</accession>
<evidence type="ECO:0000256" key="1">
    <source>
        <dbReference type="SAM" id="MobiDB-lite"/>
    </source>
</evidence>
<reference evidence="2 3" key="1">
    <citation type="submission" date="2016-02" db="EMBL/GenBank/DDBJ databases">
        <title>Genome analysis of coral dinoflagellate symbionts highlights evolutionary adaptations to a symbiotic lifestyle.</title>
        <authorList>
            <person name="Aranda M."/>
            <person name="Li Y."/>
            <person name="Liew Y.J."/>
            <person name="Baumgarten S."/>
            <person name="Simakov O."/>
            <person name="Wilson M."/>
            <person name="Piel J."/>
            <person name="Ashoor H."/>
            <person name="Bougouffa S."/>
            <person name="Bajic V.B."/>
            <person name="Ryu T."/>
            <person name="Ravasi T."/>
            <person name="Bayer T."/>
            <person name="Micklem G."/>
            <person name="Kim H."/>
            <person name="Bhak J."/>
            <person name="Lajeunesse T.C."/>
            <person name="Voolstra C.R."/>
        </authorList>
    </citation>
    <scope>NUCLEOTIDE SEQUENCE [LARGE SCALE GENOMIC DNA]</scope>
    <source>
        <strain evidence="2 3">CCMP2467</strain>
    </source>
</reference>
<comment type="caution">
    <text evidence="2">The sequence shown here is derived from an EMBL/GenBank/DDBJ whole genome shotgun (WGS) entry which is preliminary data.</text>
</comment>
<gene>
    <name evidence="2" type="ORF">AK812_SmicGene33183</name>
</gene>
<protein>
    <submittedName>
        <fullName evidence="2">Uncharacterized protein</fullName>
    </submittedName>
</protein>
<dbReference type="Proteomes" id="UP000186817">
    <property type="component" value="Unassembled WGS sequence"/>
</dbReference>
<organism evidence="2 3">
    <name type="scientific">Symbiodinium microadriaticum</name>
    <name type="common">Dinoflagellate</name>
    <name type="synonym">Zooxanthella microadriatica</name>
    <dbReference type="NCBI Taxonomy" id="2951"/>
    <lineage>
        <taxon>Eukaryota</taxon>
        <taxon>Sar</taxon>
        <taxon>Alveolata</taxon>
        <taxon>Dinophyceae</taxon>
        <taxon>Suessiales</taxon>
        <taxon>Symbiodiniaceae</taxon>
        <taxon>Symbiodinium</taxon>
    </lineage>
</organism>
<evidence type="ECO:0000313" key="3">
    <source>
        <dbReference type="Proteomes" id="UP000186817"/>
    </source>
</evidence>
<name>A0A1Q9CSC1_SYMMI</name>
<dbReference type="OrthoDB" id="420296at2759"/>
<sequence length="576" mass="63072">MLQPRMNAALYGYDTQTFHDHPQEHAAISKQHKPDQEPAFPAVYRVGAATLAAVTNQKAPTFGRFESKAEAAMWEALGRAAIRRMSNPPVAGPWPAAALALTHSDRNTAATLTQVGEVGRKRPSFLPPPDPAKSGPLPPLPTFGDGVGHSLPPLPPLQGPAPLTGVTLQAYAGSYGGAKQPSGGGSHGMQFGDPFSPPWMFATPPTDITEPWMPGFDNAGDQLLEIGAWQSAMPVLVLFFALSMQRLCPVMYALMQAEPAASKEVEAVKEPEAAPGATGRLQGPGGPGVRQDHSKQFFICRELYAEHRAKTMAPRLEWLLSIISSGDVQQLKHFMEAFYRQGKDATQAGETCSHCNVRVTTSKNWFRTRQATDEQPAVRCMICMKWHCERHCKQFVNLGFAAQLVKLECCETCHRGVEVLRWRQDAVPSCLSDAERQLTSLHATLFEQLTKLPTALAQLEGTSRLLEELQNRGDEPSQECSREELQECLAAMKRSRLDAEAAEAAIAHSLLLLDEPCREANGLSNPKNGQVRDGLLRHGRRQLEQLKPRLKAACTRATLTSAKAETMLPRCRAQTT</sequence>
<feature type="compositionally biased region" description="Pro residues" evidence="1">
    <location>
        <begin position="125"/>
        <end position="139"/>
    </location>
</feature>
<keyword evidence="3" id="KW-1185">Reference proteome</keyword>
<dbReference type="AlphaFoldDB" id="A0A1Q9CSC1"/>
<proteinExistence type="predicted"/>
<evidence type="ECO:0000313" key="2">
    <source>
        <dbReference type="EMBL" id="OLP85797.1"/>
    </source>
</evidence>